<keyword evidence="1" id="KW-0805">Transcription regulation</keyword>
<feature type="domain" description="HTH gntR-type" evidence="4">
    <location>
        <begin position="3"/>
        <end position="70"/>
    </location>
</feature>
<protein>
    <submittedName>
        <fullName evidence="5">GntR family transcriptional regulator</fullName>
    </submittedName>
</protein>
<proteinExistence type="predicted"/>
<dbReference type="SMART" id="SM00895">
    <property type="entry name" value="FCD"/>
    <property type="match status" value="1"/>
</dbReference>
<gene>
    <name evidence="5" type="ORF">HA482_34840</name>
</gene>
<dbReference type="PROSITE" id="PS50949">
    <property type="entry name" value="HTH_GNTR"/>
    <property type="match status" value="1"/>
</dbReference>
<dbReference type="Gene3D" id="1.20.120.530">
    <property type="entry name" value="GntR ligand-binding domain-like"/>
    <property type="match status" value="1"/>
</dbReference>
<evidence type="ECO:0000256" key="3">
    <source>
        <dbReference type="ARBA" id="ARBA00023163"/>
    </source>
</evidence>
<dbReference type="Pfam" id="PF07729">
    <property type="entry name" value="FCD"/>
    <property type="match status" value="1"/>
</dbReference>
<dbReference type="EMBL" id="JAATTO010000068">
    <property type="protein sequence ID" value="MBC9983372.1"/>
    <property type="molecule type" value="Genomic_DNA"/>
</dbReference>
<dbReference type="Gene3D" id="1.10.10.10">
    <property type="entry name" value="Winged helix-like DNA-binding domain superfamily/Winged helix DNA-binding domain"/>
    <property type="match status" value="1"/>
</dbReference>
<dbReference type="SUPFAM" id="SSF48008">
    <property type="entry name" value="GntR ligand-binding domain-like"/>
    <property type="match status" value="1"/>
</dbReference>
<comment type="caution">
    <text evidence="5">The sequence shown here is derived from an EMBL/GenBank/DDBJ whole genome shotgun (WGS) entry which is preliminary data.</text>
</comment>
<dbReference type="SMART" id="SM00345">
    <property type="entry name" value="HTH_GNTR"/>
    <property type="match status" value="1"/>
</dbReference>
<dbReference type="Proteomes" id="UP000639516">
    <property type="component" value="Unassembled WGS sequence"/>
</dbReference>
<dbReference type="InterPro" id="IPR000524">
    <property type="entry name" value="Tscrpt_reg_HTH_GntR"/>
</dbReference>
<organism evidence="5 6">
    <name type="scientific">Bradyrhizobium campsiandrae</name>
    <dbReference type="NCBI Taxonomy" id="1729892"/>
    <lineage>
        <taxon>Bacteria</taxon>
        <taxon>Pseudomonadati</taxon>
        <taxon>Pseudomonadota</taxon>
        <taxon>Alphaproteobacteria</taxon>
        <taxon>Hyphomicrobiales</taxon>
        <taxon>Nitrobacteraceae</taxon>
        <taxon>Bradyrhizobium</taxon>
    </lineage>
</organism>
<dbReference type="Pfam" id="PF00392">
    <property type="entry name" value="GntR"/>
    <property type="match status" value="1"/>
</dbReference>
<keyword evidence="3" id="KW-0804">Transcription</keyword>
<dbReference type="InterPro" id="IPR036388">
    <property type="entry name" value="WH-like_DNA-bd_sf"/>
</dbReference>
<sequence>MSASATQTVYEQLRVSLLAGQYRPEAKLKISELGSAFSVSTGAIREALARLTAEGLVTAMPQRGFRVAPVSVADLRDLTEMRIEIETKCLRRAIANGDLAWEAAVVAAHHRLAVTPIAAADGGFSPTWILAHGDFHAALARACDSAWMLRVRDLLFAHNERYLDLARKTDRGNRDAAREHRELMEAALARDPDRAVAAMTAHIGRTRDTIEPALRRAETDEVG</sequence>
<dbReference type="InterPro" id="IPR008920">
    <property type="entry name" value="TF_FadR/GntR_C"/>
</dbReference>
<dbReference type="InterPro" id="IPR036390">
    <property type="entry name" value="WH_DNA-bd_sf"/>
</dbReference>
<dbReference type="InterPro" id="IPR011711">
    <property type="entry name" value="GntR_C"/>
</dbReference>
<keyword evidence="2" id="KW-0238">DNA-binding</keyword>
<dbReference type="PANTHER" id="PTHR43537">
    <property type="entry name" value="TRANSCRIPTIONAL REGULATOR, GNTR FAMILY"/>
    <property type="match status" value="1"/>
</dbReference>
<reference evidence="5 6" key="1">
    <citation type="journal article" date="2020" name="Arch. Microbiol.">
        <title>Bradyrhizobium campsiandrae sp. nov., a nitrogen-fixing bacterial strain isolated from a native leguminous tree from the Amazon adapted to flooded conditions.</title>
        <authorList>
            <person name="Cabral Michel D."/>
            <person name="Martins da Costa E."/>
            <person name="Azarias Guimaraes A."/>
            <person name="Soares de Carvalho T."/>
            <person name="Santos de Castro Caputo P."/>
            <person name="Willems A."/>
            <person name="de Souza Moreira F.M."/>
        </authorList>
    </citation>
    <scope>NUCLEOTIDE SEQUENCE [LARGE SCALE GENOMIC DNA]</scope>
    <source>
        <strain evidence="6">INPA 384B</strain>
    </source>
</reference>
<accession>A0ABR7UIU3</accession>
<dbReference type="PANTHER" id="PTHR43537:SF20">
    <property type="entry name" value="HTH-TYPE TRANSCRIPTIONAL REPRESSOR GLAR"/>
    <property type="match status" value="1"/>
</dbReference>
<evidence type="ECO:0000256" key="2">
    <source>
        <dbReference type="ARBA" id="ARBA00023125"/>
    </source>
</evidence>
<name>A0ABR7UIU3_9BRAD</name>
<evidence type="ECO:0000259" key="4">
    <source>
        <dbReference type="PROSITE" id="PS50949"/>
    </source>
</evidence>
<dbReference type="SUPFAM" id="SSF46785">
    <property type="entry name" value="Winged helix' DNA-binding domain"/>
    <property type="match status" value="1"/>
</dbReference>
<evidence type="ECO:0000313" key="5">
    <source>
        <dbReference type="EMBL" id="MBC9983372.1"/>
    </source>
</evidence>
<evidence type="ECO:0000313" key="6">
    <source>
        <dbReference type="Proteomes" id="UP000639516"/>
    </source>
</evidence>
<dbReference type="RefSeq" id="WP_188107038.1">
    <property type="nucleotide sequence ID" value="NZ_JAANIH010000069.1"/>
</dbReference>
<keyword evidence="6" id="KW-1185">Reference proteome</keyword>
<evidence type="ECO:0000256" key="1">
    <source>
        <dbReference type="ARBA" id="ARBA00023015"/>
    </source>
</evidence>